<feature type="chain" id="PRO_5032783603" description="HMA domain-containing protein" evidence="1">
    <location>
        <begin position="20"/>
        <end position="123"/>
    </location>
</feature>
<dbReference type="Gene3D" id="3.30.70.100">
    <property type="match status" value="1"/>
</dbReference>
<evidence type="ECO:0000313" key="4">
    <source>
        <dbReference type="Proteomes" id="UP000563906"/>
    </source>
</evidence>
<dbReference type="SUPFAM" id="SSF55008">
    <property type="entry name" value="HMA, heavy metal-associated domain"/>
    <property type="match status" value="1"/>
</dbReference>
<dbReference type="InterPro" id="IPR006121">
    <property type="entry name" value="HMA_dom"/>
</dbReference>
<dbReference type="PROSITE" id="PS50846">
    <property type="entry name" value="HMA_2"/>
    <property type="match status" value="1"/>
</dbReference>
<reference evidence="3 4" key="1">
    <citation type="submission" date="2020-07" db="EMBL/GenBank/DDBJ databases">
        <title>Bacterium isolated from marine sediment.</title>
        <authorList>
            <person name="Shang D."/>
            <person name="Du Z.-J."/>
        </authorList>
    </citation>
    <scope>NUCLEOTIDE SEQUENCE [LARGE SCALE GENOMIC DNA]</scope>
    <source>
        <strain evidence="3 4">S7007</strain>
    </source>
</reference>
<comment type="caution">
    <text evidence="3">The sequence shown here is derived from an EMBL/GenBank/DDBJ whole genome shotgun (WGS) entry which is preliminary data.</text>
</comment>
<dbReference type="GO" id="GO:0046872">
    <property type="term" value="F:metal ion binding"/>
    <property type="evidence" value="ECO:0007669"/>
    <property type="project" value="InterPro"/>
</dbReference>
<gene>
    <name evidence="3" type="ORF">H3Z83_05260</name>
</gene>
<feature type="signal peptide" evidence="1">
    <location>
        <begin position="1"/>
        <end position="19"/>
    </location>
</feature>
<keyword evidence="4" id="KW-1185">Reference proteome</keyword>
<evidence type="ECO:0000259" key="2">
    <source>
        <dbReference type="PROSITE" id="PS50846"/>
    </source>
</evidence>
<feature type="domain" description="HMA" evidence="2">
    <location>
        <begin position="21"/>
        <end position="91"/>
    </location>
</feature>
<dbReference type="AlphaFoldDB" id="A0A839ANG5"/>
<dbReference type="EMBL" id="JACGLS010000002">
    <property type="protein sequence ID" value="MBA6155928.1"/>
    <property type="molecule type" value="Genomic_DNA"/>
</dbReference>
<dbReference type="Proteomes" id="UP000563906">
    <property type="component" value="Unassembled WGS sequence"/>
</dbReference>
<sequence length="123" mass="13995">MKKLVLVITVLFLSVSMSAQKKKKNAKVSFDVDGVCMMCKNRIEKAALNSKGVKYALWNVKTHQLNLIIDERKTDAATVQQNIANVGHDTDAFKAPKEVYDNLHGCCKYRDEEIQNDHKKEKQ</sequence>
<evidence type="ECO:0000313" key="3">
    <source>
        <dbReference type="EMBL" id="MBA6155928.1"/>
    </source>
</evidence>
<organism evidence="3 4">
    <name type="scientific">Tenacibaculum pelagium</name>
    <dbReference type="NCBI Taxonomy" id="2759527"/>
    <lineage>
        <taxon>Bacteria</taxon>
        <taxon>Pseudomonadati</taxon>
        <taxon>Bacteroidota</taxon>
        <taxon>Flavobacteriia</taxon>
        <taxon>Flavobacteriales</taxon>
        <taxon>Flavobacteriaceae</taxon>
        <taxon>Tenacibaculum</taxon>
    </lineage>
</organism>
<dbReference type="InterPro" id="IPR036163">
    <property type="entry name" value="HMA_dom_sf"/>
</dbReference>
<dbReference type="RefSeq" id="WP_182124440.1">
    <property type="nucleotide sequence ID" value="NZ_JACGLS010000002.1"/>
</dbReference>
<keyword evidence="1" id="KW-0732">Signal</keyword>
<name>A0A839ANG5_9FLAO</name>
<accession>A0A839ANG5</accession>
<proteinExistence type="predicted"/>
<protein>
    <recommendedName>
        <fullName evidence="2">HMA domain-containing protein</fullName>
    </recommendedName>
</protein>
<evidence type="ECO:0000256" key="1">
    <source>
        <dbReference type="SAM" id="SignalP"/>
    </source>
</evidence>